<accession>A0A3D9XS52</accession>
<feature type="transmembrane region" description="Helical" evidence="8">
    <location>
        <begin position="116"/>
        <end position="139"/>
    </location>
</feature>
<comment type="caution">
    <text evidence="10">The sequence shown here is derived from an EMBL/GenBank/DDBJ whole genome shotgun (WGS) entry which is preliminary data.</text>
</comment>
<evidence type="ECO:0000256" key="3">
    <source>
        <dbReference type="ARBA" id="ARBA00022475"/>
    </source>
</evidence>
<dbReference type="InterPro" id="IPR050171">
    <property type="entry name" value="MFS_Transporters"/>
</dbReference>
<dbReference type="RefSeq" id="WP_116221372.1">
    <property type="nucleotide sequence ID" value="NZ_CP038196.1"/>
</dbReference>
<evidence type="ECO:0000256" key="1">
    <source>
        <dbReference type="ARBA" id="ARBA00004651"/>
    </source>
</evidence>
<sequence length="402" mass="41725">MRQADDPNSGTSGGAVPHPTGQSPTRLAFSIILAAMLNVPLAVCRLLFPLVAMTTGAGTLQIGIIVSFMTAMPILFTIRFGRWVDRAGAFIPFAFSAGLVILGGLCFAVLPSTYTLFVTSSLVGLGAMFAHVVAARTVADKGPPEGRAGRLGLLVLSYSVVQFLGPLLAAAIFERHGSQSALLTVSAFGTAALLGLFVAPHHYMRGKKAGSPKDAPSHAFDLLAMPSLRARIIVNGVFFGALSIYPVVLAFHSVEIGITATQAGLVLGAFAAGNAFSRLSAGRVLRWFAAEKVLIGTLIVSALSFALLPLFHAIPTLAGVSVMLGLAMGLANPTALSLIYSAAPEARLTEAIGMAVAVGNFFQTLVPLVLGVIVSMFGLPAMVWLLSLGMLATTLLLRAGNR</sequence>
<feature type="transmembrane region" description="Helical" evidence="8">
    <location>
        <begin position="90"/>
        <end position="110"/>
    </location>
</feature>
<dbReference type="Gene3D" id="1.20.1250.20">
    <property type="entry name" value="MFS general substrate transporter like domains"/>
    <property type="match status" value="1"/>
</dbReference>
<feature type="transmembrane region" description="Helical" evidence="8">
    <location>
        <begin position="232"/>
        <end position="254"/>
    </location>
</feature>
<dbReference type="EMBL" id="QTUJ01000001">
    <property type="protein sequence ID" value="REF73267.1"/>
    <property type="molecule type" value="Genomic_DNA"/>
</dbReference>
<keyword evidence="6 8" id="KW-0472">Membrane</keyword>
<feature type="transmembrane region" description="Helical" evidence="8">
    <location>
        <begin position="60"/>
        <end position="78"/>
    </location>
</feature>
<dbReference type="PANTHER" id="PTHR23517">
    <property type="entry name" value="RESISTANCE PROTEIN MDTM, PUTATIVE-RELATED-RELATED"/>
    <property type="match status" value="1"/>
</dbReference>
<dbReference type="GO" id="GO:0022857">
    <property type="term" value="F:transmembrane transporter activity"/>
    <property type="evidence" value="ECO:0007669"/>
    <property type="project" value="InterPro"/>
</dbReference>
<gene>
    <name evidence="10" type="ORF">BDD41_1811</name>
</gene>
<dbReference type="GO" id="GO:0005886">
    <property type="term" value="C:plasma membrane"/>
    <property type="evidence" value="ECO:0007669"/>
    <property type="project" value="UniProtKB-SubCell"/>
</dbReference>
<dbReference type="InterPro" id="IPR011701">
    <property type="entry name" value="MFS"/>
</dbReference>
<evidence type="ECO:0000256" key="6">
    <source>
        <dbReference type="ARBA" id="ARBA00023136"/>
    </source>
</evidence>
<feature type="compositionally biased region" description="Polar residues" evidence="7">
    <location>
        <begin position="1"/>
        <end position="10"/>
    </location>
</feature>
<feature type="region of interest" description="Disordered" evidence="7">
    <location>
        <begin position="1"/>
        <end position="21"/>
    </location>
</feature>
<evidence type="ECO:0000256" key="5">
    <source>
        <dbReference type="ARBA" id="ARBA00022989"/>
    </source>
</evidence>
<dbReference type="AlphaFoldDB" id="A0A3D9XS52"/>
<dbReference type="SUPFAM" id="SSF103473">
    <property type="entry name" value="MFS general substrate transporter"/>
    <property type="match status" value="1"/>
</dbReference>
<dbReference type="InterPro" id="IPR020846">
    <property type="entry name" value="MFS_dom"/>
</dbReference>
<feature type="transmembrane region" description="Helical" evidence="8">
    <location>
        <begin position="151"/>
        <end position="173"/>
    </location>
</feature>
<dbReference type="InterPro" id="IPR036259">
    <property type="entry name" value="MFS_trans_sf"/>
</dbReference>
<dbReference type="Proteomes" id="UP000256941">
    <property type="component" value="Unassembled WGS sequence"/>
</dbReference>
<keyword evidence="5 8" id="KW-1133">Transmembrane helix</keyword>
<reference evidence="10 11" key="1">
    <citation type="submission" date="2018-08" db="EMBL/GenBank/DDBJ databases">
        <title>Genomic Encyclopedia of Archaeal and Bacterial Type Strains, Phase II (KMG-II): from individual species to whole genera.</title>
        <authorList>
            <person name="Goeker M."/>
        </authorList>
    </citation>
    <scope>NUCLEOTIDE SEQUENCE [LARGE SCALE GENOMIC DNA]</scope>
    <source>
        <strain evidence="10 11">DSM 17099</strain>
    </source>
</reference>
<evidence type="ECO:0000313" key="10">
    <source>
        <dbReference type="EMBL" id="REF73267.1"/>
    </source>
</evidence>
<name>A0A3D9XS52_PARVE</name>
<comment type="subcellular location">
    <subcellularLocation>
        <location evidence="1">Cell membrane</location>
        <topology evidence="1">Multi-pass membrane protein</topology>
    </subcellularLocation>
</comment>
<feature type="domain" description="Major facilitator superfamily (MFS) profile" evidence="9">
    <location>
        <begin position="26"/>
        <end position="402"/>
    </location>
</feature>
<evidence type="ECO:0000256" key="2">
    <source>
        <dbReference type="ARBA" id="ARBA00022448"/>
    </source>
</evidence>
<proteinExistence type="predicted"/>
<feature type="transmembrane region" description="Helical" evidence="8">
    <location>
        <begin position="179"/>
        <end position="199"/>
    </location>
</feature>
<evidence type="ECO:0000256" key="8">
    <source>
        <dbReference type="SAM" id="Phobius"/>
    </source>
</evidence>
<keyword evidence="3" id="KW-1003">Cell membrane</keyword>
<feature type="transmembrane region" description="Helical" evidence="8">
    <location>
        <begin position="293"/>
        <end position="314"/>
    </location>
</feature>
<evidence type="ECO:0000313" key="11">
    <source>
        <dbReference type="Proteomes" id="UP000256941"/>
    </source>
</evidence>
<dbReference type="Pfam" id="PF07690">
    <property type="entry name" value="MFS_1"/>
    <property type="match status" value="1"/>
</dbReference>
<dbReference type="PROSITE" id="PS50850">
    <property type="entry name" value="MFS"/>
    <property type="match status" value="1"/>
</dbReference>
<protein>
    <submittedName>
        <fullName evidence="10">Putative MFS family arabinose efflux permease</fullName>
    </submittedName>
</protein>
<keyword evidence="2" id="KW-0813">Transport</keyword>
<feature type="transmembrane region" description="Helical" evidence="8">
    <location>
        <begin position="260"/>
        <end position="281"/>
    </location>
</feature>
<organism evidence="10 11">
    <name type="scientific">Paracoccus versutus</name>
    <name type="common">Thiobacillus versutus</name>
    <dbReference type="NCBI Taxonomy" id="34007"/>
    <lineage>
        <taxon>Bacteria</taxon>
        <taxon>Pseudomonadati</taxon>
        <taxon>Pseudomonadota</taxon>
        <taxon>Alphaproteobacteria</taxon>
        <taxon>Rhodobacterales</taxon>
        <taxon>Paracoccaceae</taxon>
        <taxon>Paracoccus</taxon>
    </lineage>
</organism>
<evidence type="ECO:0000256" key="7">
    <source>
        <dbReference type="SAM" id="MobiDB-lite"/>
    </source>
</evidence>
<keyword evidence="4 8" id="KW-0812">Transmembrane</keyword>
<feature type="transmembrane region" description="Helical" evidence="8">
    <location>
        <begin position="381"/>
        <end position="399"/>
    </location>
</feature>
<feature type="transmembrane region" description="Helical" evidence="8">
    <location>
        <begin position="27"/>
        <end position="48"/>
    </location>
</feature>
<evidence type="ECO:0000256" key="4">
    <source>
        <dbReference type="ARBA" id="ARBA00022692"/>
    </source>
</evidence>
<evidence type="ECO:0000259" key="9">
    <source>
        <dbReference type="PROSITE" id="PS50850"/>
    </source>
</evidence>
<feature type="transmembrane region" description="Helical" evidence="8">
    <location>
        <begin position="352"/>
        <end position="375"/>
    </location>
</feature>
<feature type="transmembrane region" description="Helical" evidence="8">
    <location>
        <begin position="320"/>
        <end position="340"/>
    </location>
</feature>